<comment type="caution">
    <text evidence="1">The sequence shown here is derived from an EMBL/GenBank/DDBJ whole genome shotgun (WGS) entry which is preliminary data.</text>
</comment>
<proteinExistence type="predicted"/>
<sequence length="245" mass="27458">VSLPAAVAQGDANRPGVVVLDTTGFWRMHHTLRPPVIQLDSGPQPMDLRWHHPSGGRVLKTFRWASRETPPPPKDWAQVRFDDSTWLRGPARMSCLTPFLSRLCMRGRFRVTDPSRVKNLRLGVSYRGGVIVYLNGKEVARHDLPRGAAGKGLVAKGYAPEAFTPMNGWNGKRSRYLQLETEADIALRRRSADIPIPSGLLRRGVNVLGLEIIRAPYHKVVEEKKGKRGSRYCPYALAFNTCQID</sequence>
<feature type="non-terminal residue" evidence="1">
    <location>
        <position position="1"/>
    </location>
</feature>
<organism evidence="1">
    <name type="scientific">marine sediment metagenome</name>
    <dbReference type="NCBI Taxonomy" id="412755"/>
    <lineage>
        <taxon>unclassified sequences</taxon>
        <taxon>metagenomes</taxon>
        <taxon>ecological metagenomes</taxon>
    </lineage>
</organism>
<reference evidence="1" key="1">
    <citation type="journal article" date="2014" name="Front. Microbiol.">
        <title>High frequency of phylogenetically diverse reductive dehalogenase-homologous genes in deep subseafloor sedimentary metagenomes.</title>
        <authorList>
            <person name="Kawai M."/>
            <person name="Futagami T."/>
            <person name="Toyoda A."/>
            <person name="Takaki Y."/>
            <person name="Nishi S."/>
            <person name="Hori S."/>
            <person name="Arai W."/>
            <person name="Tsubouchi T."/>
            <person name="Morono Y."/>
            <person name="Uchiyama I."/>
            <person name="Ito T."/>
            <person name="Fujiyama A."/>
            <person name="Inagaki F."/>
            <person name="Takami H."/>
        </authorList>
    </citation>
    <scope>NUCLEOTIDE SEQUENCE</scope>
    <source>
        <strain evidence="1">Expedition CK06-06</strain>
    </source>
</reference>
<dbReference type="AlphaFoldDB" id="X1IMT8"/>
<name>X1IMT8_9ZZZZ</name>
<protein>
    <submittedName>
        <fullName evidence="1">Uncharacterized protein</fullName>
    </submittedName>
</protein>
<dbReference type="EMBL" id="BARU01038287">
    <property type="protein sequence ID" value="GAH83007.1"/>
    <property type="molecule type" value="Genomic_DNA"/>
</dbReference>
<feature type="non-terminal residue" evidence="1">
    <location>
        <position position="245"/>
    </location>
</feature>
<dbReference type="Gene3D" id="2.60.120.260">
    <property type="entry name" value="Galactose-binding domain-like"/>
    <property type="match status" value="1"/>
</dbReference>
<evidence type="ECO:0000313" key="1">
    <source>
        <dbReference type="EMBL" id="GAH83007.1"/>
    </source>
</evidence>
<gene>
    <name evidence="1" type="ORF">S03H2_59538</name>
</gene>
<accession>X1IMT8</accession>